<dbReference type="PANTHER" id="PTHR37525:SF1">
    <property type="entry name" value="UPF0175 PROTEIN SSL1255"/>
    <property type="match status" value="1"/>
</dbReference>
<evidence type="ECO:0000313" key="2">
    <source>
        <dbReference type="EMBL" id="KGF73883.1"/>
    </source>
</evidence>
<gene>
    <name evidence="2" type="ORF">DO97_05850</name>
</gene>
<evidence type="ECO:0000256" key="1">
    <source>
        <dbReference type="ARBA" id="ARBA00005651"/>
    </source>
</evidence>
<reference evidence="2 3" key="1">
    <citation type="journal article" date="2014" name="Mol. Ecol.">
        <title>Evolution of Synechococcus.</title>
        <authorList>
            <person name="Dvorak P."/>
            <person name="Casamatta D."/>
            <person name="Hasler P."/>
            <person name="Poulickova A."/>
            <person name="Ondrej V."/>
            <person name="Sanges R."/>
        </authorList>
    </citation>
    <scope>NUCLEOTIDE SEQUENCE [LARGE SCALE GENOMIC DNA]</scope>
    <source>
        <strain evidence="2 3">CAUP A 1101</strain>
    </source>
</reference>
<comment type="similarity">
    <text evidence="1">Belongs to the UPF0175 family.</text>
</comment>
<accession>A0A098TSX8</accession>
<name>A0A098TSX8_9CYAN</name>
<dbReference type="PANTHER" id="PTHR37525">
    <property type="entry name" value="UPF0175 PROTEIN SSL1255"/>
    <property type="match status" value="1"/>
</dbReference>
<dbReference type="AlphaFoldDB" id="A0A098TSX8"/>
<dbReference type="InterPro" id="IPR052264">
    <property type="entry name" value="UPF0175_domain"/>
</dbReference>
<dbReference type="Pfam" id="PF03683">
    <property type="entry name" value="UPF0175"/>
    <property type="match status" value="1"/>
</dbReference>
<proteinExistence type="inferred from homology"/>
<evidence type="ECO:0000313" key="3">
    <source>
        <dbReference type="Proteomes" id="UP000030170"/>
    </source>
</evidence>
<protein>
    <submittedName>
        <fullName evidence="2">Uncharacterized protein</fullName>
    </submittedName>
</protein>
<dbReference type="Proteomes" id="UP000030170">
    <property type="component" value="Unassembled WGS sequence"/>
</dbReference>
<dbReference type="EMBL" id="JJML01000002">
    <property type="protein sequence ID" value="KGF73883.1"/>
    <property type="molecule type" value="Genomic_DNA"/>
</dbReference>
<dbReference type="InterPro" id="IPR005368">
    <property type="entry name" value="UPF0175"/>
</dbReference>
<organism evidence="2 3">
    <name type="scientific">Neosynechococcus sphagnicola sy1</name>
    <dbReference type="NCBI Taxonomy" id="1497020"/>
    <lineage>
        <taxon>Bacteria</taxon>
        <taxon>Bacillati</taxon>
        <taxon>Cyanobacteriota</taxon>
        <taxon>Cyanophyceae</taxon>
        <taxon>Neosynechococcales</taxon>
        <taxon>Neosynechococcaceae</taxon>
        <taxon>Neosynechococcus</taxon>
    </lineage>
</organism>
<sequence length="84" mass="9724">MSLQLSIPDSILQAIRLPEQRIEQELLHELAVALYAQELLSFGKARELARMDKYEFGQLLAQRGVLRHYGSEELEDDLAYAHRQ</sequence>
<keyword evidence="3" id="KW-1185">Reference proteome</keyword>
<dbReference type="OrthoDB" id="5522905at2"/>
<dbReference type="RefSeq" id="WP_036530476.1">
    <property type="nucleotide sequence ID" value="NZ_JJML01000002.1"/>
</dbReference>
<dbReference type="STRING" id="1497020.DO97_05850"/>
<comment type="caution">
    <text evidence="2">The sequence shown here is derived from an EMBL/GenBank/DDBJ whole genome shotgun (WGS) entry which is preliminary data.</text>
</comment>